<dbReference type="GO" id="GO:0005634">
    <property type="term" value="C:nucleus"/>
    <property type="evidence" value="ECO:0007669"/>
    <property type="project" value="TreeGrafter"/>
</dbReference>
<accession>A0A177BCG8</accession>
<dbReference type="GO" id="GO:0005829">
    <property type="term" value="C:cytosol"/>
    <property type="evidence" value="ECO:0007669"/>
    <property type="project" value="TreeGrafter"/>
</dbReference>
<dbReference type="PROSITE" id="PS00018">
    <property type="entry name" value="EF_HAND_1"/>
    <property type="match status" value="3"/>
</dbReference>
<dbReference type="GO" id="GO:0030425">
    <property type="term" value="C:dendrite"/>
    <property type="evidence" value="ECO:0007669"/>
    <property type="project" value="TreeGrafter"/>
</dbReference>
<dbReference type="SUPFAM" id="SSF47473">
    <property type="entry name" value="EF-hand"/>
    <property type="match status" value="2"/>
</dbReference>
<dbReference type="GO" id="GO:0005509">
    <property type="term" value="F:calcium ion binding"/>
    <property type="evidence" value="ECO:0007669"/>
    <property type="project" value="InterPro"/>
</dbReference>
<name>A0A177BCG8_9BILA</name>
<dbReference type="OrthoDB" id="428774at2759"/>
<evidence type="ECO:0000259" key="2">
    <source>
        <dbReference type="PROSITE" id="PS50222"/>
    </source>
</evidence>
<evidence type="ECO:0000313" key="3">
    <source>
        <dbReference type="EMBL" id="OAF71184.1"/>
    </source>
</evidence>
<comment type="caution">
    <text evidence="3">The sequence shown here is derived from an EMBL/GenBank/DDBJ whole genome shotgun (WGS) entry which is preliminary data.</text>
</comment>
<keyword evidence="1" id="KW-0106">Calcium</keyword>
<gene>
    <name evidence="3" type="ORF">A3Q56_01072</name>
</gene>
<dbReference type="GO" id="GO:0043195">
    <property type="term" value="C:terminal bouton"/>
    <property type="evidence" value="ECO:0007669"/>
    <property type="project" value="TreeGrafter"/>
</dbReference>
<protein>
    <submittedName>
        <fullName evidence="3">Secretagogin</fullName>
    </submittedName>
</protein>
<dbReference type="SMART" id="SM00054">
    <property type="entry name" value="EFh"/>
    <property type="match status" value="4"/>
</dbReference>
<dbReference type="EMBL" id="LWCA01000073">
    <property type="protein sequence ID" value="OAF71184.1"/>
    <property type="molecule type" value="Genomic_DNA"/>
</dbReference>
<dbReference type="PANTHER" id="PTHR19972:SF10">
    <property type="entry name" value="CALBINDIN-32"/>
    <property type="match status" value="1"/>
</dbReference>
<feature type="domain" description="EF-hand" evidence="2">
    <location>
        <begin position="61"/>
        <end position="96"/>
    </location>
</feature>
<evidence type="ECO:0000313" key="4">
    <source>
        <dbReference type="Proteomes" id="UP000078046"/>
    </source>
</evidence>
<dbReference type="InterPro" id="IPR018247">
    <property type="entry name" value="EF_Hand_1_Ca_BS"/>
</dbReference>
<dbReference type="AlphaFoldDB" id="A0A177BCG8"/>
<dbReference type="InterPro" id="IPR051001">
    <property type="entry name" value="Calbindin_Ca-bind"/>
</dbReference>
<sequence length="274" mass="32287">MSDILKKIGQNPDYKLSPQDFVAIWNQYDVDRVGYLKDDKLDSFIMDSMKSTSNIKVSRPQVDNIKTYIMEVYDTDKSGSISIKEMANILPVSQNFLVYLLKDINITSSYEFIQIWKLFDENCSGYIEIDELKQFLKYLTNSVVDDDRLMEYTNYILDLYDFNKDGKLAMSEMANLLPVKQNFLCNAKFKHLENLTEAEIDTVFDFYDNNNDEFLDMTELSAFLKDLIELIKADYDESDINEMKCFIVENWTQENSNYINRKQMKMLLLQIYSK</sequence>
<reference evidence="3 4" key="1">
    <citation type="submission" date="2016-04" db="EMBL/GenBank/DDBJ databases">
        <title>The genome of Intoshia linei affirms orthonectids as highly simplified spiralians.</title>
        <authorList>
            <person name="Mikhailov K.V."/>
            <person name="Slusarev G.S."/>
            <person name="Nikitin M.A."/>
            <person name="Logacheva M.D."/>
            <person name="Penin A."/>
            <person name="Aleoshin V."/>
            <person name="Panchin Y.V."/>
        </authorList>
    </citation>
    <scope>NUCLEOTIDE SEQUENCE [LARGE SCALE GENOMIC DNA]</scope>
    <source>
        <strain evidence="3">Intl2013</strain>
        <tissue evidence="3">Whole animal</tissue>
    </source>
</reference>
<dbReference type="Pfam" id="PF13499">
    <property type="entry name" value="EF-hand_7"/>
    <property type="match status" value="1"/>
</dbReference>
<dbReference type="GO" id="GO:0099509">
    <property type="term" value="P:regulation of presynaptic cytosolic calcium ion concentration"/>
    <property type="evidence" value="ECO:0007669"/>
    <property type="project" value="TreeGrafter"/>
</dbReference>
<dbReference type="GO" id="GO:1900271">
    <property type="term" value="P:regulation of long-term synaptic potentiation"/>
    <property type="evidence" value="ECO:0007669"/>
    <property type="project" value="TreeGrafter"/>
</dbReference>
<dbReference type="PROSITE" id="PS50222">
    <property type="entry name" value="EF_HAND_2"/>
    <property type="match status" value="3"/>
</dbReference>
<dbReference type="Pfam" id="PF13202">
    <property type="entry name" value="EF-hand_5"/>
    <property type="match status" value="1"/>
</dbReference>
<feature type="domain" description="EF-hand" evidence="2">
    <location>
        <begin position="195"/>
        <end position="230"/>
    </location>
</feature>
<keyword evidence="4" id="KW-1185">Reference proteome</keyword>
<dbReference type="InterPro" id="IPR002048">
    <property type="entry name" value="EF_hand_dom"/>
</dbReference>
<dbReference type="Gene3D" id="1.10.238.10">
    <property type="entry name" value="EF-hand"/>
    <property type="match status" value="3"/>
</dbReference>
<organism evidence="3 4">
    <name type="scientific">Intoshia linei</name>
    <dbReference type="NCBI Taxonomy" id="1819745"/>
    <lineage>
        <taxon>Eukaryota</taxon>
        <taxon>Metazoa</taxon>
        <taxon>Spiralia</taxon>
        <taxon>Lophotrochozoa</taxon>
        <taxon>Mesozoa</taxon>
        <taxon>Orthonectida</taxon>
        <taxon>Rhopaluridae</taxon>
        <taxon>Intoshia</taxon>
    </lineage>
</organism>
<dbReference type="Proteomes" id="UP000078046">
    <property type="component" value="Unassembled WGS sequence"/>
</dbReference>
<dbReference type="PANTHER" id="PTHR19972">
    <property type="entry name" value="CALBINDIN"/>
    <property type="match status" value="1"/>
</dbReference>
<feature type="domain" description="EF-hand" evidence="2">
    <location>
        <begin position="111"/>
        <end position="142"/>
    </location>
</feature>
<proteinExistence type="predicted"/>
<dbReference type="InterPro" id="IPR011992">
    <property type="entry name" value="EF-hand-dom_pair"/>
</dbReference>
<evidence type="ECO:0000256" key="1">
    <source>
        <dbReference type="ARBA" id="ARBA00022837"/>
    </source>
</evidence>